<evidence type="ECO:0000256" key="2">
    <source>
        <dbReference type="ARBA" id="ARBA00012438"/>
    </source>
</evidence>
<evidence type="ECO:0000256" key="6">
    <source>
        <dbReference type="SAM" id="Phobius"/>
    </source>
</evidence>
<dbReference type="HOGENOM" id="CLU_370399_0_0_5"/>
<dbReference type="STRING" id="1430440.MGMSRv2__1875"/>
<dbReference type="Gene3D" id="1.10.287.130">
    <property type="match status" value="1"/>
</dbReference>
<protein>
    <recommendedName>
        <fullName evidence="2">histidine kinase</fullName>
        <ecNumber evidence="2">2.7.13.3</ecNumber>
    </recommendedName>
</protein>
<keyword evidence="10" id="KW-1185">Reference proteome</keyword>
<keyword evidence="5 9" id="KW-0418">Kinase</keyword>
<evidence type="ECO:0000259" key="7">
    <source>
        <dbReference type="PROSITE" id="PS50109"/>
    </source>
</evidence>
<dbReference type="Pfam" id="PF00512">
    <property type="entry name" value="HisKA"/>
    <property type="match status" value="1"/>
</dbReference>
<proteinExistence type="predicted"/>
<evidence type="ECO:0000313" key="9">
    <source>
        <dbReference type="EMBL" id="CDK99090.1"/>
    </source>
</evidence>
<feature type="domain" description="PAC" evidence="8">
    <location>
        <begin position="347"/>
        <end position="399"/>
    </location>
</feature>
<dbReference type="InterPro" id="IPR001610">
    <property type="entry name" value="PAC"/>
</dbReference>
<feature type="transmembrane region" description="Helical" evidence="6">
    <location>
        <begin position="16"/>
        <end position="36"/>
    </location>
</feature>
<accession>V6F0Q4</accession>
<dbReference type="SMART" id="SM00091">
    <property type="entry name" value="PAS"/>
    <property type="match status" value="2"/>
</dbReference>
<dbReference type="SUPFAM" id="SSF47384">
    <property type="entry name" value="Homodimeric domain of signal transducing histidine kinase"/>
    <property type="match status" value="1"/>
</dbReference>
<evidence type="ECO:0000313" key="10">
    <source>
        <dbReference type="Proteomes" id="UP000018922"/>
    </source>
</evidence>
<evidence type="ECO:0000256" key="5">
    <source>
        <dbReference type="ARBA" id="ARBA00022777"/>
    </source>
</evidence>
<dbReference type="InterPro" id="IPR000014">
    <property type="entry name" value="PAS"/>
</dbReference>
<dbReference type="SMART" id="SM00086">
    <property type="entry name" value="PAC"/>
    <property type="match status" value="2"/>
</dbReference>
<evidence type="ECO:0000259" key="8">
    <source>
        <dbReference type="PROSITE" id="PS50113"/>
    </source>
</evidence>
<dbReference type="SMART" id="SM00388">
    <property type="entry name" value="HisKA"/>
    <property type="match status" value="1"/>
</dbReference>
<dbReference type="Gene3D" id="3.30.565.10">
    <property type="entry name" value="Histidine kinase-like ATPase, C-terminal domain"/>
    <property type="match status" value="1"/>
</dbReference>
<dbReference type="Pfam" id="PF08448">
    <property type="entry name" value="PAS_4"/>
    <property type="match status" value="1"/>
</dbReference>
<dbReference type="InterPro" id="IPR000700">
    <property type="entry name" value="PAS-assoc_C"/>
</dbReference>
<keyword evidence="6" id="KW-1133">Transmembrane helix</keyword>
<dbReference type="PRINTS" id="PR00344">
    <property type="entry name" value="BCTRLSENSOR"/>
</dbReference>
<dbReference type="KEGG" id="mgy:MGMSRv2__1875"/>
<dbReference type="AlphaFoldDB" id="V6F0Q4"/>
<dbReference type="FunFam" id="3.30.565.10:FF:000006">
    <property type="entry name" value="Sensor histidine kinase WalK"/>
    <property type="match status" value="1"/>
</dbReference>
<dbReference type="CDD" id="cd00130">
    <property type="entry name" value="PAS"/>
    <property type="match status" value="2"/>
</dbReference>
<dbReference type="Proteomes" id="UP000018922">
    <property type="component" value="Chromosome I"/>
</dbReference>
<dbReference type="SMART" id="SM00387">
    <property type="entry name" value="HATPase_c"/>
    <property type="match status" value="1"/>
</dbReference>
<organism evidence="9 10">
    <name type="scientific">Magnetospirillum gryphiswaldense (strain DSM 6361 / JCM 21280 / NBRC 15271 / MSR-1)</name>
    <dbReference type="NCBI Taxonomy" id="431944"/>
    <lineage>
        <taxon>Bacteria</taxon>
        <taxon>Pseudomonadati</taxon>
        <taxon>Pseudomonadota</taxon>
        <taxon>Alphaproteobacteria</taxon>
        <taxon>Rhodospirillales</taxon>
        <taxon>Rhodospirillaceae</taxon>
        <taxon>Magnetospirillum</taxon>
    </lineage>
</organism>
<dbReference type="InterPro" id="IPR005467">
    <property type="entry name" value="His_kinase_dom"/>
</dbReference>
<dbReference type="PANTHER" id="PTHR43304:SF1">
    <property type="entry name" value="PAC DOMAIN-CONTAINING PROTEIN"/>
    <property type="match status" value="1"/>
</dbReference>
<dbReference type="GO" id="GO:0000155">
    <property type="term" value="F:phosphorelay sensor kinase activity"/>
    <property type="evidence" value="ECO:0007669"/>
    <property type="project" value="InterPro"/>
</dbReference>
<keyword evidence="6" id="KW-0472">Membrane</keyword>
<dbReference type="eggNOG" id="COG4251">
    <property type="taxonomic scope" value="Bacteria"/>
</dbReference>
<evidence type="ECO:0000256" key="4">
    <source>
        <dbReference type="ARBA" id="ARBA00022679"/>
    </source>
</evidence>
<dbReference type="PANTHER" id="PTHR43304">
    <property type="entry name" value="PHYTOCHROME-LIKE PROTEIN CPH1"/>
    <property type="match status" value="1"/>
</dbReference>
<dbReference type="InterPro" id="IPR035965">
    <property type="entry name" value="PAS-like_dom_sf"/>
</dbReference>
<dbReference type="InterPro" id="IPR052162">
    <property type="entry name" value="Sensor_kinase/Photoreceptor"/>
</dbReference>
<dbReference type="InterPro" id="IPR003661">
    <property type="entry name" value="HisK_dim/P_dom"/>
</dbReference>
<dbReference type="InterPro" id="IPR004358">
    <property type="entry name" value="Sig_transdc_His_kin-like_C"/>
</dbReference>
<keyword evidence="6" id="KW-0812">Transmembrane</keyword>
<dbReference type="CDD" id="cd00082">
    <property type="entry name" value="HisKA"/>
    <property type="match status" value="1"/>
</dbReference>
<dbReference type="Pfam" id="PF02518">
    <property type="entry name" value="HATPase_c"/>
    <property type="match status" value="1"/>
</dbReference>
<feature type="domain" description="Histidine kinase" evidence="7">
    <location>
        <begin position="531"/>
        <end position="746"/>
    </location>
</feature>
<dbReference type="SUPFAM" id="SSF55785">
    <property type="entry name" value="PYP-like sensor domain (PAS domain)"/>
    <property type="match status" value="2"/>
</dbReference>
<dbReference type="InterPro" id="IPR036097">
    <property type="entry name" value="HisK_dim/P_sf"/>
</dbReference>
<comment type="catalytic activity">
    <reaction evidence="1">
        <text>ATP + protein L-histidine = ADP + protein N-phospho-L-histidine.</text>
        <dbReference type="EC" id="2.7.13.3"/>
    </reaction>
</comment>
<gene>
    <name evidence="9" type="ordered locus">MGMSRv2__1875</name>
</gene>
<dbReference type="Gene3D" id="3.30.450.20">
    <property type="entry name" value="PAS domain"/>
    <property type="match status" value="2"/>
</dbReference>
<reference evidence="9 10" key="1">
    <citation type="journal article" date="2014" name="Genome Announc.">
        <title>Complete genome sequence of Magnetospirillum gryphiswaldense MSR-1.</title>
        <authorList>
            <person name="Wang X."/>
            <person name="Wang Q."/>
            <person name="Zhang W."/>
            <person name="Wang Y."/>
            <person name="Li L."/>
            <person name="Wen T."/>
            <person name="Zhang T."/>
            <person name="Zhang Y."/>
            <person name="Xu J."/>
            <person name="Hu J."/>
            <person name="Li S."/>
            <person name="Liu L."/>
            <person name="Liu J."/>
            <person name="Jiang W."/>
            <person name="Tian J."/>
            <person name="Li Y."/>
            <person name="Schuler D."/>
            <person name="Wang L."/>
            <person name="Li J."/>
        </authorList>
    </citation>
    <scope>NUCLEOTIDE SEQUENCE [LARGE SCALE GENOMIC DNA]</scope>
    <source>
        <strain evidence="10">DSM 6361 / JCM 21280 / NBRC 15271 / MSR-1</strain>
    </source>
</reference>
<dbReference type="SUPFAM" id="SSF55874">
    <property type="entry name" value="ATPase domain of HSP90 chaperone/DNA topoisomerase II/histidine kinase"/>
    <property type="match status" value="1"/>
</dbReference>
<dbReference type="PROSITE" id="PS50113">
    <property type="entry name" value="PAC"/>
    <property type="match status" value="1"/>
</dbReference>
<feature type="transmembrane region" description="Helical" evidence="6">
    <location>
        <begin position="193"/>
        <end position="213"/>
    </location>
</feature>
<name>V6F0Q4_MAGGM</name>
<dbReference type="EMBL" id="HG794546">
    <property type="protein sequence ID" value="CDK99090.1"/>
    <property type="molecule type" value="Genomic_DNA"/>
</dbReference>
<evidence type="ECO:0000256" key="1">
    <source>
        <dbReference type="ARBA" id="ARBA00000085"/>
    </source>
</evidence>
<dbReference type="InterPro" id="IPR003594">
    <property type="entry name" value="HATPase_dom"/>
</dbReference>
<evidence type="ECO:0000256" key="3">
    <source>
        <dbReference type="ARBA" id="ARBA00022553"/>
    </source>
</evidence>
<dbReference type="Pfam" id="PF13426">
    <property type="entry name" value="PAS_9"/>
    <property type="match status" value="1"/>
</dbReference>
<dbReference type="PROSITE" id="PS50109">
    <property type="entry name" value="HIS_KIN"/>
    <property type="match status" value="1"/>
</dbReference>
<dbReference type="InterPro" id="IPR036890">
    <property type="entry name" value="HATPase_C_sf"/>
</dbReference>
<keyword evidence="3" id="KW-0597">Phosphoprotein</keyword>
<dbReference type="EC" id="2.7.13.3" evidence="2"/>
<keyword evidence="4" id="KW-0808">Transferase</keyword>
<dbReference type="NCBIfam" id="TIGR00229">
    <property type="entry name" value="sensory_box"/>
    <property type="match status" value="2"/>
</dbReference>
<dbReference type="InterPro" id="IPR013656">
    <property type="entry name" value="PAS_4"/>
</dbReference>
<sequence>MQTTPSDRLPSLRRRLAAIGIALAVAVLAVLGAMLVSGSTTHRVVEDSRIHTVPRILERQRATANLERLIRFGWITATATSAHDWRQASVTAQALAYHPSLSFDDEVRRQVMTVHAIIRQVVGKRERALTLRTATHGGGSAEAQEQDREARELWMPQEAILVSLQGKLADDGVRLMVERFDRVAEIADLTRQLAIGAAVLILLILAAATLIVWRNLLLPVLQVAQTMRGTLDGGAQERSLPSPATAEMAVMQNAAVQLREALHRAALRETALKASEQRLSSIFATSEAAIVLSDAQGQVMQANDSFLRLIDHDKALDLSLDHLTHGDDAAREAPLLRAMLNGETDRYRLDKRLRRHDGSCVWVDASVRAIRDGDAPPHQFVTVAIDISERMRAEQELHFIRALVDQSADPIYCLDPLDGGRMVWANAATCRHFGTSQKHLLTMRIPDWDPNIDAPAVEAMWQNPEPLSTRVFETTHRVAGGDIIPVEVSATWLEHDGRPYVAGYIRDIRDRNRMLMAVRRSNEDLQQFAYVASHDLQEPLRMVASFLQLLERRYADRLDTAGREYIQFAVDGAVRMKQLIEDLLAYSRIDSRGLQPQPVDLAVIAQAACDNLVSAIAENGGRVSLSDGLPMVMGDQPQLIRLLQNLIGNALKYRAPDRFPDITVSAQPHGDTWIIAVSDNGIGIAPQYHDRIFMIFQRLHGIAAYEGTGIGLAICKRIVERHGGEIWVESQENTGSTFKFTLHAADTAAHE</sequence>